<protein>
    <submittedName>
        <fullName evidence="1">Uncharacterized protein</fullName>
    </submittedName>
</protein>
<reference evidence="1 2" key="1">
    <citation type="submission" date="2018-06" db="EMBL/GenBank/DDBJ databases">
        <title>Genomic Encyclopedia of Type Strains, Phase III (KMG-III): the genomes of soil and plant-associated and newly described type strains.</title>
        <authorList>
            <person name="Whitman W."/>
        </authorList>
    </citation>
    <scope>NUCLEOTIDE SEQUENCE [LARGE SCALE GENOMIC DNA]</scope>
    <source>
        <strain evidence="1 2">CECT 5889</strain>
    </source>
</reference>
<organism evidence="1 2">
    <name type="scientific">Psychrobacter fozii</name>
    <dbReference type="NCBI Taxonomy" id="198480"/>
    <lineage>
        <taxon>Bacteria</taxon>
        <taxon>Pseudomonadati</taxon>
        <taxon>Pseudomonadota</taxon>
        <taxon>Gammaproteobacteria</taxon>
        <taxon>Moraxellales</taxon>
        <taxon>Moraxellaceae</taxon>
        <taxon>Psychrobacter</taxon>
    </lineage>
</organism>
<name>A0A2V4UQT9_9GAMM</name>
<proteinExistence type="predicted"/>
<accession>A0A2V4UQT9</accession>
<comment type="caution">
    <text evidence="1">The sequence shown here is derived from an EMBL/GenBank/DDBJ whole genome shotgun (WGS) entry which is preliminary data.</text>
</comment>
<evidence type="ECO:0000313" key="2">
    <source>
        <dbReference type="Proteomes" id="UP000247746"/>
    </source>
</evidence>
<gene>
    <name evidence="1" type="ORF">DFP82_10560</name>
</gene>
<dbReference type="EMBL" id="QJSU01000005">
    <property type="protein sequence ID" value="PYE38906.1"/>
    <property type="molecule type" value="Genomic_DNA"/>
</dbReference>
<dbReference type="Proteomes" id="UP000247746">
    <property type="component" value="Unassembled WGS sequence"/>
</dbReference>
<keyword evidence="2" id="KW-1185">Reference proteome</keyword>
<dbReference type="AlphaFoldDB" id="A0A2V4UQT9"/>
<sequence length="35" mass="4200">MTIVKNRVLKKRPCHITRQGFFMLMNFDEEDATKT</sequence>
<evidence type="ECO:0000313" key="1">
    <source>
        <dbReference type="EMBL" id="PYE38906.1"/>
    </source>
</evidence>